<feature type="domain" description="EamA" evidence="8">
    <location>
        <begin position="185"/>
        <end position="320"/>
    </location>
</feature>
<evidence type="ECO:0000313" key="10">
    <source>
        <dbReference type="Proteomes" id="UP001180531"/>
    </source>
</evidence>
<dbReference type="EMBL" id="JAVRFI010000022">
    <property type="protein sequence ID" value="MDT0452731.1"/>
    <property type="molecule type" value="Genomic_DNA"/>
</dbReference>
<evidence type="ECO:0000256" key="5">
    <source>
        <dbReference type="ARBA" id="ARBA00023136"/>
    </source>
</evidence>
<dbReference type="Proteomes" id="UP001180531">
    <property type="component" value="Unassembled WGS sequence"/>
</dbReference>
<proteinExistence type="inferred from homology"/>
<keyword evidence="3 7" id="KW-0812">Transmembrane</keyword>
<evidence type="ECO:0000256" key="1">
    <source>
        <dbReference type="ARBA" id="ARBA00004141"/>
    </source>
</evidence>
<dbReference type="InterPro" id="IPR050638">
    <property type="entry name" value="AA-Vitamin_Transporters"/>
</dbReference>
<dbReference type="RefSeq" id="WP_311614201.1">
    <property type="nucleotide sequence ID" value="NZ_JAVRFI010000022.1"/>
</dbReference>
<feature type="region of interest" description="Disordered" evidence="6">
    <location>
        <begin position="329"/>
        <end position="353"/>
    </location>
</feature>
<gene>
    <name evidence="9" type="ORF">RM609_27100</name>
</gene>
<evidence type="ECO:0000256" key="6">
    <source>
        <dbReference type="SAM" id="MobiDB-lite"/>
    </source>
</evidence>
<protein>
    <submittedName>
        <fullName evidence="9">EamA family transporter</fullName>
    </submittedName>
</protein>
<feature type="domain" description="EamA" evidence="8">
    <location>
        <begin position="32"/>
        <end position="172"/>
    </location>
</feature>
<evidence type="ECO:0000256" key="7">
    <source>
        <dbReference type="SAM" id="Phobius"/>
    </source>
</evidence>
<evidence type="ECO:0000256" key="2">
    <source>
        <dbReference type="ARBA" id="ARBA00007362"/>
    </source>
</evidence>
<keyword evidence="5 7" id="KW-0472">Membrane</keyword>
<sequence>MRNSSLPACRVPGGPSDGVPSHTGPGLSVNQGLACVVVAGVAWGTAGATAALASTSSGLGPVALTFWRTVGGLVLLLAVRALRPRPARPVRVPETRRRRAARLLITGGGLAVFQAAYFAAVDGTGLAVGTVVTQGAAPVLVALAGRLFMGERLGTGGRIAVAGALTGLVVLVLGRDGAGTVRPAGVVWGLVSAAAYALLTLYTRRLGGEGRATDPFTTTLTSFAVGAVCLLPLAAAEGLWPRTQELGRTLWLLGYLVTVPTALAYGLFFAGLAAVRATTVSVITLLEPVTAAAIAVTLLGERLTAATALGTCVLLGAVAALALAEAGGDGWRPGAARSRRRPEAVRSGPVSGR</sequence>
<feature type="transmembrane region" description="Helical" evidence="7">
    <location>
        <begin position="32"/>
        <end position="53"/>
    </location>
</feature>
<comment type="caution">
    <text evidence="9">The sequence shown here is derived from an EMBL/GenBank/DDBJ whole genome shotgun (WGS) entry which is preliminary data.</text>
</comment>
<keyword evidence="10" id="KW-1185">Reference proteome</keyword>
<feature type="transmembrane region" description="Helical" evidence="7">
    <location>
        <begin position="305"/>
        <end position="324"/>
    </location>
</feature>
<evidence type="ECO:0000313" key="9">
    <source>
        <dbReference type="EMBL" id="MDT0452731.1"/>
    </source>
</evidence>
<feature type="transmembrane region" description="Helical" evidence="7">
    <location>
        <begin position="186"/>
        <end position="204"/>
    </location>
</feature>
<feature type="transmembrane region" description="Helical" evidence="7">
    <location>
        <begin position="100"/>
        <end position="120"/>
    </location>
</feature>
<feature type="transmembrane region" description="Helical" evidence="7">
    <location>
        <begin position="156"/>
        <end position="174"/>
    </location>
</feature>
<feature type="transmembrane region" description="Helical" evidence="7">
    <location>
        <begin position="252"/>
        <end position="275"/>
    </location>
</feature>
<comment type="similarity">
    <text evidence="2">Belongs to the EamA transporter family.</text>
</comment>
<dbReference type="InterPro" id="IPR037185">
    <property type="entry name" value="EmrE-like"/>
</dbReference>
<keyword evidence="4 7" id="KW-1133">Transmembrane helix</keyword>
<dbReference type="InterPro" id="IPR000620">
    <property type="entry name" value="EamA_dom"/>
</dbReference>
<evidence type="ECO:0000256" key="3">
    <source>
        <dbReference type="ARBA" id="ARBA00022692"/>
    </source>
</evidence>
<dbReference type="PANTHER" id="PTHR32322">
    <property type="entry name" value="INNER MEMBRANE TRANSPORTER"/>
    <property type="match status" value="1"/>
</dbReference>
<reference evidence="9" key="1">
    <citation type="submission" date="2024-05" db="EMBL/GenBank/DDBJ databases">
        <title>30 novel species of actinomycetes from the DSMZ collection.</title>
        <authorList>
            <person name="Nouioui I."/>
        </authorList>
    </citation>
    <scope>NUCLEOTIDE SEQUENCE</scope>
    <source>
        <strain evidence="9">DSM 40473</strain>
    </source>
</reference>
<feature type="transmembrane region" description="Helical" evidence="7">
    <location>
        <begin position="59"/>
        <end position="79"/>
    </location>
</feature>
<evidence type="ECO:0000259" key="8">
    <source>
        <dbReference type="Pfam" id="PF00892"/>
    </source>
</evidence>
<feature type="region of interest" description="Disordered" evidence="6">
    <location>
        <begin position="1"/>
        <end position="24"/>
    </location>
</feature>
<feature type="transmembrane region" description="Helical" evidence="7">
    <location>
        <begin position="126"/>
        <end position="149"/>
    </location>
</feature>
<organism evidence="9 10">
    <name type="scientific">Streptomyces hesseae</name>
    <dbReference type="NCBI Taxonomy" id="3075519"/>
    <lineage>
        <taxon>Bacteria</taxon>
        <taxon>Bacillati</taxon>
        <taxon>Actinomycetota</taxon>
        <taxon>Actinomycetes</taxon>
        <taxon>Kitasatosporales</taxon>
        <taxon>Streptomycetaceae</taxon>
        <taxon>Streptomyces</taxon>
    </lineage>
</organism>
<dbReference type="Pfam" id="PF00892">
    <property type="entry name" value="EamA"/>
    <property type="match status" value="2"/>
</dbReference>
<name>A0ABU2SVS6_9ACTN</name>
<dbReference type="SUPFAM" id="SSF103481">
    <property type="entry name" value="Multidrug resistance efflux transporter EmrE"/>
    <property type="match status" value="2"/>
</dbReference>
<feature type="transmembrane region" description="Helical" evidence="7">
    <location>
        <begin position="282"/>
        <end position="299"/>
    </location>
</feature>
<feature type="transmembrane region" description="Helical" evidence="7">
    <location>
        <begin position="216"/>
        <end position="240"/>
    </location>
</feature>
<comment type="subcellular location">
    <subcellularLocation>
        <location evidence="1">Membrane</location>
        <topology evidence="1">Multi-pass membrane protein</topology>
    </subcellularLocation>
</comment>
<dbReference type="PANTHER" id="PTHR32322:SF2">
    <property type="entry name" value="EAMA DOMAIN-CONTAINING PROTEIN"/>
    <property type="match status" value="1"/>
</dbReference>
<accession>A0ABU2SVS6</accession>
<evidence type="ECO:0000256" key="4">
    <source>
        <dbReference type="ARBA" id="ARBA00022989"/>
    </source>
</evidence>